<protein>
    <submittedName>
        <fullName evidence="1">Uncharacterized protein</fullName>
    </submittedName>
</protein>
<proteinExistence type="predicted"/>
<sequence length="200" mass="22624">MPRLLQYLTSPNPEVDRTALQPGANTNPAGTYEIEGVQPWDDFTLNTIMNCYGDVLLRDVEAEDLYHPPPIPQYHLKLTDEECVGSIFKKHNHVIIDRALQLAQPHLGGRGLHLPISMSWGSLSYLQEDPRLRPDWAGTIHSGKPPFPNRVPGDTKLSAKWKSNMKDSPKTGAQDEYMKPLRQLLLYCIRVHGCGKPRHK</sequence>
<dbReference type="EMBL" id="LVCJ01000062">
    <property type="protein sequence ID" value="OAL31657.1"/>
    <property type="molecule type" value="Genomic_DNA"/>
</dbReference>
<gene>
    <name evidence="1" type="ORF">AYO20_08200</name>
</gene>
<dbReference type="RefSeq" id="XP_022497604.1">
    <property type="nucleotide sequence ID" value="XM_022646481.1"/>
</dbReference>
<name>A0A178CQD5_9EURO</name>
<comment type="caution">
    <text evidence="1">The sequence shown here is derived from an EMBL/GenBank/DDBJ whole genome shotgun (WGS) entry which is preliminary data.</text>
</comment>
<dbReference type="GeneID" id="34591608"/>
<organism evidence="1 2">
    <name type="scientific">Fonsecaea nubica</name>
    <dbReference type="NCBI Taxonomy" id="856822"/>
    <lineage>
        <taxon>Eukaryota</taxon>
        <taxon>Fungi</taxon>
        <taxon>Dikarya</taxon>
        <taxon>Ascomycota</taxon>
        <taxon>Pezizomycotina</taxon>
        <taxon>Eurotiomycetes</taxon>
        <taxon>Chaetothyriomycetidae</taxon>
        <taxon>Chaetothyriales</taxon>
        <taxon>Herpotrichiellaceae</taxon>
        <taxon>Fonsecaea</taxon>
    </lineage>
</organism>
<keyword evidence="2" id="KW-1185">Reference proteome</keyword>
<accession>A0A178CQD5</accession>
<dbReference type="OrthoDB" id="4143088at2759"/>
<reference evidence="1 2" key="1">
    <citation type="submission" date="2016-03" db="EMBL/GenBank/DDBJ databases">
        <title>The draft genome sequence of Fonsecaea nubica causative agent of cutaneous subcutaneous infection in human host.</title>
        <authorList>
            <person name="Costa F."/>
            <person name="Sybren D.H."/>
            <person name="Raittz R.T."/>
            <person name="Weiss V.A."/>
            <person name="Leao A.C."/>
            <person name="Gomes R."/>
            <person name="De Souza E.M."/>
            <person name="Pedrosa F.O."/>
            <person name="Steffens M.B."/>
            <person name="Bombassaro A."/>
            <person name="Tadra-Sfeir M.Z."/>
            <person name="Moreno L.F."/>
            <person name="Najafzadeh M.J."/>
            <person name="Felipe M.S."/>
            <person name="Teixeira M."/>
            <person name="Sun J."/>
            <person name="Xi L."/>
            <person name="Castro M.A."/>
            <person name="Vicente V.A."/>
        </authorList>
    </citation>
    <scope>NUCLEOTIDE SEQUENCE [LARGE SCALE GENOMIC DNA]</scope>
    <source>
        <strain evidence="1 2">CBS 269.64</strain>
    </source>
</reference>
<dbReference type="AlphaFoldDB" id="A0A178CQD5"/>
<evidence type="ECO:0000313" key="1">
    <source>
        <dbReference type="EMBL" id="OAL31657.1"/>
    </source>
</evidence>
<evidence type="ECO:0000313" key="2">
    <source>
        <dbReference type="Proteomes" id="UP000185904"/>
    </source>
</evidence>
<dbReference type="Proteomes" id="UP000185904">
    <property type="component" value="Unassembled WGS sequence"/>
</dbReference>